<name>A7E5E9_SCLS1</name>
<dbReference type="Proteomes" id="UP000001312">
    <property type="component" value="Unassembled WGS sequence"/>
</dbReference>
<organism evidence="1 2">
    <name type="scientific">Sclerotinia sclerotiorum (strain ATCC 18683 / 1980 / Ss-1)</name>
    <name type="common">White mold</name>
    <name type="synonym">Whetzelinia sclerotiorum</name>
    <dbReference type="NCBI Taxonomy" id="665079"/>
    <lineage>
        <taxon>Eukaryota</taxon>
        <taxon>Fungi</taxon>
        <taxon>Dikarya</taxon>
        <taxon>Ascomycota</taxon>
        <taxon>Pezizomycotina</taxon>
        <taxon>Leotiomycetes</taxon>
        <taxon>Helotiales</taxon>
        <taxon>Sclerotiniaceae</taxon>
        <taxon>Sclerotinia</taxon>
    </lineage>
</organism>
<dbReference type="RefSeq" id="XP_001598435.1">
    <property type="nucleotide sequence ID" value="XM_001598385.1"/>
</dbReference>
<evidence type="ECO:0000313" key="1">
    <source>
        <dbReference type="EMBL" id="EDN91121.1"/>
    </source>
</evidence>
<sequence>MPVRSEGDVAPLIALVHLIEGTQHNIGAPAVVTKFANVTKIFFLVLR</sequence>
<dbReference type="AlphaFoldDB" id="A7E5E9"/>
<dbReference type="EMBL" id="CH476621">
    <property type="protein sequence ID" value="EDN91121.1"/>
    <property type="molecule type" value="Genomic_DNA"/>
</dbReference>
<keyword evidence="2" id="KW-1185">Reference proteome</keyword>
<dbReference type="InParanoid" id="A7E5E9"/>
<reference evidence="2" key="1">
    <citation type="journal article" date="2011" name="PLoS Genet.">
        <title>Genomic analysis of the necrotrophic fungal pathogens Sclerotinia sclerotiorum and Botrytis cinerea.</title>
        <authorList>
            <person name="Amselem J."/>
            <person name="Cuomo C.A."/>
            <person name="van Kan J.A."/>
            <person name="Viaud M."/>
            <person name="Benito E.P."/>
            <person name="Couloux A."/>
            <person name="Coutinho P.M."/>
            <person name="de Vries R.P."/>
            <person name="Dyer P.S."/>
            <person name="Fillinger S."/>
            <person name="Fournier E."/>
            <person name="Gout L."/>
            <person name="Hahn M."/>
            <person name="Kohn L."/>
            <person name="Lapalu N."/>
            <person name="Plummer K.M."/>
            <person name="Pradier J.M."/>
            <person name="Quevillon E."/>
            <person name="Sharon A."/>
            <person name="Simon A."/>
            <person name="ten Have A."/>
            <person name="Tudzynski B."/>
            <person name="Tudzynski P."/>
            <person name="Wincker P."/>
            <person name="Andrew M."/>
            <person name="Anthouard V."/>
            <person name="Beever R.E."/>
            <person name="Beffa R."/>
            <person name="Benoit I."/>
            <person name="Bouzid O."/>
            <person name="Brault B."/>
            <person name="Chen Z."/>
            <person name="Choquer M."/>
            <person name="Collemare J."/>
            <person name="Cotton P."/>
            <person name="Danchin E.G."/>
            <person name="Da Silva C."/>
            <person name="Gautier A."/>
            <person name="Giraud C."/>
            <person name="Giraud T."/>
            <person name="Gonzalez C."/>
            <person name="Grossetete S."/>
            <person name="Guldener U."/>
            <person name="Henrissat B."/>
            <person name="Howlett B.J."/>
            <person name="Kodira C."/>
            <person name="Kretschmer M."/>
            <person name="Lappartient A."/>
            <person name="Leroch M."/>
            <person name="Levis C."/>
            <person name="Mauceli E."/>
            <person name="Neuveglise C."/>
            <person name="Oeser B."/>
            <person name="Pearson M."/>
            <person name="Poulain J."/>
            <person name="Poussereau N."/>
            <person name="Quesneville H."/>
            <person name="Rascle C."/>
            <person name="Schumacher J."/>
            <person name="Segurens B."/>
            <person name="Sexton A."/>
            <person name="Silva E."/>
            <person name="Sirven C."/>
            <person name="Soanes D.M."/>
            <person name="Talbot N.J."/>
            <person name="Templeton M."/>
            <person name="Yandava C."/>
            <person name="Yarden O."/>
            <person name="Zeng Q."/>
            <person name="Rollins J.A."/>
            <person name="Lebrun M.H."/>
            <person name="Dickman M."/>
        </authorList>
    </citation>
    <scope>NUCLEOTIDE SEQUENCE [LARGE SCALE GENOMIC DNA]</scope>
    <source>
        <strain evidence="2">ATCC 18683 / 1980 / Ss-1</strain>
    </source>
</reference>
<gene>
    <name evidence="1" type="ORF">SS1G_00524</name>
</gene>
<evidence type="ECO:0000313" key="2">
    <source>
        <dbReference type="Proteomes" id="UP000001312"/>
    </source>
</evidence>
<accession>A7E5E9</accession>
<dbReference type="KEGG" id="ssl:SS1G_00524"/>
<dbReference type="GeneID" id="5495203"/>
<dbReference type="HOGENOM" id="CLU_3175652_0_0_1"/>
<proteinExistence type="predicted"/>
<protein>
    <submittedName>
        <fullName evidence="1">Uncharacterized protein</fullName>
    </submittedName>
</protein>